<dbReference type="Proteomes" id="UP001152798">
    <property type="component" value="Chromosome 6"/>
</dbReference>
<proteinExistence type="predicted"/>
<dbReference type="AlphaFoldDB" id="A0A9P0HMD0"/>
<sequence>MLALTARNAVPHTLSWCRSKQRAGEEAELKLVWRRSIWPSVRVLFYNRYLAGYKLRPNNPRSLPIAWFLRCGLRAVHHGVITSSAPL</sequence>
<protein>
    <submittedName>
        <fullName evidence="1">Uncharacterized protein</fullName>
    </submittedName>
</protein>
<keyword evidence="2" id="KW-1185">Reference proteome</keyword>
<evidence type="ECO:0000313" key="2">
    <source>
        <dbReference type="Proteomes" id="UP001152798"/>
    </source>
</evidence>
<gene>
    <name evidence="1" type="ORF">NEZAVI_LOCUS13098</name>
</gene>
<dbReference type="EMBL" id="OV725082">
    <property type="protein sequence ID" value="CAH1404744.1"/>
    <property type="molecule type" value="Genomic_DNA"/>
</dbReference>
<name>A0A9P0HMD0_NEZVI</name>
<organism evidence="1 2">
    <name type="scientific">Nezara viridula</name>
    <name type="common">Southern green stink bug</name>
    <name type="synonym">Cimex viridulus</name>
    <dbReference type="NCBI Taxonomy" id="85310"/>
    <lineage>
        <taxon>Eukaryota</taxon>
        <taxon>Metazoa</taxon>
        <taxon>Ecdysozoa</taxon>
        <taxon>Arthropoda</taxon>
        <taxon>Hexapoda</taxon>
        <taxon>Insecta</taxon>
        <taxon>Pterygota</taxon>
        <taxon>Neoptera</taxon>
        <taxon>Paraneoptera</taxon>
        <taxon>Hemiptera</taxon>
        <taxon>Heteroptera</taxon>
        <taxon>Panheteroptera</taxon>
        <taxon>Pentatomomorpha</taxon>
        <taxon>Pentatomoidea</taxon>
        <taxon>Pentatomidae</taxon>
        <taxon>Pentatominae</taxon>
        <taxon>Nezara</taxon>
    </lineage>
</organism>
<evidence type="ECO:0000313" key="1">
    <source>
        <dbReference type="EMBL" id="CAH1404744.1"/>
    </source>
</evidence>
<reference evidence="1" key="1">
    <citation type="submission" date="2022-01" db="EMBL/GenBank/DDBJ databases">
        <authorList>
            <person name="King R."/>
        </authorList>
    </citation>
    <scope>NUCLEOTIDE SEQUENCE</scope>
</reference>
<accession>A0A9P0HMD0</accession>